<evidence type="ECO:0000313" key="3">
    <source>
        <dbReference type="EMBL" id="ABJ81102.1"/>
    </source>
</evidence>
<dbReference type="InParanoid" id="Q02CW4"/>
<dbReference type="InterPro" id="IPR000639">
    <property type="entry name" value="Epox_hydrolase-like"/>
</dbReference>
<dbReference type="SUPFAM" id="SSF53474">
    <property type="entry name" value="alpha/beta-Hydrolases"/>
    <property type="match status" value="1"/>
</dbReference>
<dbReference type="PANTHER" id="PTHR43798">
    <property type="entry name" value="MONOACYLGLYCEROL LIPASE"/>
    <property type="match status" value="1"/>
</dbReference>
<dbReference type="Pfam" id="PF12697">
    <property type="entry name" value="Abhydrolase_6"/>
    <property type="match status" value="1"/>
</dbReference>
<dbReference type="Gene3D" id="3.40.50.1820">
    <property type="entry name" value="alpha/beta hydrolase"/>
    <property type="match status" value="1"/>
</dbReference>
<reference evidence="3" key="1">
    <citation type="submission" date="2006-10" db="EMBL/GenBank/DDBJ databases">
        <title>Complete sequence of Solibacter usitatus Ellin6076.</title>
        <authorList>
            <consortium name="US DOE Joint Genome Institute"/>
            <person name="Copeland A."/>
            <person name="Lucas S."/>
            <person name="Lapidus A."/>
            <person name="Barry K."/>
            <person name="Detter J.C."/>
            <person name="Glavina del Rio T."/>
            <person name="Hammon N."/>
            <person name="Israni S."/>
            <person name="Dalin E."/>
            <person name="Tice H."/>
            <person name="Pitluck S."/>
            <person name="Thompson L.S."/>
            <person name="Brettin T."/>
            <person name="Bruce D."/>
            <person name="Han C."/>
            <person name="Tapia R."/>
            <person name="Gilna P."/>
            <person name="Schmutz J."/>
            <person name="Larimer F."/>
            <person name="Land M."/>
            <person name="Hauser L."/>
            <person name="Kyrpides N."/>
            <person name="Mikhailova N."/>
            <person name="Janssen P.H."/>
            <person name="Kuske C.R."/>
            <person name="Richardson P."/>
        </authorList>
    </citation>
    <scope>NUCLEOTIDE SEQUENCE</scope>
    <source>
        <strain evidence="3">Ellin6076</strain>
    </source>
</reference>
<dbReference type="GO" id="GO:0016020">
    <property type="term" value="C:membrane"/>
    <property type="evidence" value="ECO:0007669"/>
    <property type="project" value="TreeGrafter"/>
</dbReference>
<dbReference type="InterPro" id="IPR050266">
    <property type="entry name" value="AB_hydrolase_sf"/>
</dbReference>
<dbReference type="PANTHER" id="PTHR43798:SF31">
    <property type="entry name" value="AB HYDROLASE SUPERFAMILY PROTEIN YCLE"/>
    <property type="match status" value="1"/>
</dbReference>
<feature type="domain" description="AB hydrolase-1" evidence="2">
    <location>
        <begin position="29"/>
        <end position="276"/>
    </location>
</feature>
<evidence type="ECO:0000256" key="1">
    <source>
        <dbReference type="ARBA" id="ARBA00022801"/>
    </source>
</evidence>
<dbReference type="InterPro" id="IPR000073">
    <property type="entry name" value="AB_hydrolase_1"/>
</dbReference>
<protein>
    <submittedName>
        <fullName evidence="3">Alpha/beta hydrolase fold</fullName>
    </submittedName>
</protein>
<name>Q02CW4_SOLUE</name>
<evidence type="ECO:0000259" key="2">
    <source>
        <dbReference type="Pfam" id="PF12697"/>
    </source>
</evidence>
<dbReference type="KEGG" id="sus:Acid_0086"/>
<dbReference type="eggNOG" id="COG0596">
    <property type="taxonomic scope" value="Bacteria"/>
</dbReference>
<sequence>MDRKPELKMVRTADQELAVWEWAGAGPAILFAHATGFHGRCWDRIIQMFPERHCLAVDARGHGRSSKPEPPCHWRDFGRDLVAVAAHWDLRGATGVGHSMGGHITTQVAALRPETYRALLLVDPTIFPLEYYGTEPPDAHFTLRRRNVWNSPDEMFERFKNRMPFANWRPEILHDYCEYGLLPNNGDFVLACPPAVEASIYLNSKEPGSNIYPEVAMVGHPVVVMRAGKTRNPEIFDLSASPTAPDLASHFACGREIVLPDASHFIAMEAPERVAEEIRALEFSL</sequence>
<dbReference type="GO" id="GO:0016787">
    <property type="term" value="F:hydrolase activity"/>
    <property type="evidence" value="ECO:0007669"/>
    <property type="project" value="UniProtKB-KW"/>
</dbReference>
<keyword evidence="1 3" id="KW-0378">Hydrolase</keyword>
<proteinExistence type="predicted"/>
<gene>
    <name evidence="3" type="ordered locus">Acid_0086</name>
</gene>
<dbReference type="PRINTS" id="PR00412">
    <property type="entry name" value="EPOXHYDRLASE"/>
</dbReference>
<dbReference type="HOGENOM" id="CLU_020336_22_1_0"/>
<dbReference type="EMBL" id="CP000473">
    <property type="protein sequence ID" value="ABJ81102.1"/>
    <property type="molecule type" value="Genomic_DNA"/>
</dbReference>
<dbReference type="AlphaFoldDB" id="Q02CW4"/>
<dbReference type="STRING" id="234267.Acid_0086"/>
<accession>Q02CW4</accession>
<dbReference type="InterPro" id="IPR029058">
    <property type="entry name" value="AB_hydrolase_fold"/>
</dbReference>
<organism evidence="3">
    <name type="scientific">Solibacter usitatus (strain Ellin6076)</name>
    <dbReference type="NCBI Taxonomy" id="234267"/>
    <lineage>
        <taxon>Bacteria</taxon>
        <taxon>Pseudomonadati</taxon>
        <taxon>Acidobacteriota</taxon>
        <taxon>Terriglobia</taxon>
        <taxon>Bryobacterales</taxon>
        <taxon>Solibacteraceae</taxon>
        <taxon>Candidatus Solibacter</taxon>
    </lineage>
</organism>
<dbReference type="ESTHER" id="solue-q02cw4">
    <property type="family name" value="Epoxide_hydrolase"/>
</dbReference>